<comment type="caution">
    <text evidence="1">The sequence shown here is derived from an EMBL/GenBank/DDBJ whole genome shotgun (WGS) entry which is preliminary data.</text>
</comment>
<dbReference type="RefSeq" id="WP_210512988.1">
    <property type="nucleotide sequence ID" value="NZ_JAFIDN010000011.1"/>
</dbReference>
<gene>
    <name evidence="1" type="ORF">NATSA_12720</name>
</gene>
<proteinExistence type="predicted"/>
<reference evidence="1" key="1">
    <citation type="submission" date="2021-02" db="EMBL/GenBank/DDBJ databases">
        <title>Natronogracilivirga saccharolytica gen. nov. sp. nov. a new anaerobic, haloalkiliphilic carbohydrate-fermenting bacterium from soda lake and proposing of Cyclonatronumiaceae fam. nov. in the phylum Balneolaeota.</title>
        <authorList>
            <person name="Zhilina T.N."/>
            <person name="Sorokin D.Y."/>
            <person name="Zavarzina D.G."/>
            <person name="Toshchakov S.V."/>
            <person name="Kublanov I.V."/>
        </authorList>
    </citation>
    <scope>NUCLEOTIDE SEQUENCE</scope>
    <source>
        <strain evidence="1">Z-1702</strain>
    </source>
</reference>
<keyword evidence="2" id="KW-1185">Reference proteome</keyword>
<accession>A0A8J7UWC9</accession>
<dbReference type="EMBL" id="JAFIDN010000011">
    <property type="protein sequence ID" value="MBP3193531.1"/>
    <property type="molecule type" value="Genomic_DNA"/>
</dbReference>
<sequence>MPDLIIERDEVSCIVDAKYKDHWEDLNVDSWMRLEEEIRNRHRHDVHQILAYAVTHEAGVIGAINSSGEYLFDTSDRKSIICCLMYPCTRETWLSLVSRNRHIHEAELGHSGQNIRLMLTAMPFQLPDEELKHLLRVLG</sequence>
<dbReference type="Proteomes" id="UP000673975">
    <property type="component" value="Unassembled WGS sequence"/>
</dbReference>
<name>A0A8J7UWC9_9BACT</name>
<evidence type="ECO:0000313" key="2">
    <source>
        <dbReference type="Proteomes" id="UP000673975"/>
    </source>
</evidence>
<dbReference type="AlphaFoldDB" id="A0A8J7UWC9"/>
<evidence type="ECO:0000313" key="1">
    <source>
        <dbReference type="EMBL" id="MBP3193531.1"/>
    </source>
</evidence>
<organism evidence="1 2">
    <name type="scientific">Natronogracilivirga saccharolytica</name>
    <dbReference type="NCBI Taxonomy" id="2812953"/>
    <lineage>
        <taxon>Bacteria</taxon>
        <taxon>Pseudomonadati</taxon>
        <taxon>Balneolota</taxon>
        <taxon>Balneolia</taxon>
        <taxon>Balneolales</taxon>
        <taxon>Cyclonatronaceae</taxon>
        <taxon>Natronogracilivirga</taxon>
    </lineage>
</organism>
<protein>
    <submittedName>
        <fullName evidence="1">Uncharacterized protein</fullName>
    </submittedName>
</protein>